<proteinExistence type="predicted"/>
<sequence>MVSYTVGITCTCSIHFQSDCFEDLSVRQSLMELPKNVRNLKFEAVPTLYLPNDETETIFLVAKRPRLLEDVQSISQYSLTEFICNEVEDDIAFDNGIQIRMSSIESETSKLREKIAELEKENSDLVNKIETMKQERRITELKLERSLLMVN</sequence>
<evidence type="ECO:0000313" key="2">
    <source>
        <dbReference type="EMBL" id="KAL3277224.1"/>
    </source>
</evidence>
<name>A0ABD2NF90_9CUCU</name>
<accession>A0ABD2NF90</accession>
<keyword evidence="3" id="KW-1185">Reference proteome</keyword>
<organism evidence="2 3">
    <name type="scientific">Cryptolaemus montrouzieri</name>
    <dbReference type="NCBI Taxonomy" id="559131"/>
    <lineage>
        <taxon>Eukaryota</taxon>
        <taxon>Metazoa</taxon>
        <taxon>Ecdysozoa</taxon>
        <taxon>Arthropoda</taxon>
        <taxon>Hexapoda</taxon>
        <taxon>Insecta</taxon>
        <taxon>Pterygota</taxon>
        <taxon>Neoptera</taxon>
        <taxon>Endopterygota</taxon>
        <taxon>Coleoptera</taxon>
        <taxon>Polyphaga</taxon>
        <taxon>Cucujiformia</taxon>
        <taxon>Coccinelloidea</taxon>
        <taxon>Coccinellidae</taxon>
        <taxon>Scymninae</taxon>
        <taxon>Scymnini</taxon>
        <taxon>Cryptolaemus</taxon>
    </lineage>
</organism>
<evidence type="ECO:0000256" key="1">
    <source>
        <dbReference type="SAM" id="Coils"/>
    </source>
</evidence>
<evidence type="ECO:0000313" key="3">
    <source>
        <dbReference type="Proteomes" id="UP001516400"/>
    </source>
</evidence>
<comment type="caution">
    <text evidence="2">The sequence shown here is derived from an EMBL/GenBank/DDBJ whole genome shotgun (WGS) entry which is preliminary data.</text>
</comment>
<reference evidence="2 3" key="1">
    <citation type="journal article" date="2021" name="BMC Biol.">
        <title>Horizontally acquired antibacterial genes associated with adaptive radiation of ladybird beetles.</title>
        <authorList>
            <person name="Li H.S."/>
            <person name="Tang X.F."/>
            <person name="Huang Y.H."/>
            <person name="Xu Z.Y."/>
            <person name="Chen M.L."/>
            <person name="Du X.Y."/>
            <person name="Qiu B.Y."/>
            <person name="Chen P.T."/>
            <person name="Zhang W."/>
            <person name="Slipinski A."/>
            <person name="Escalona H.E."/>
            <person name="Waterhouse R.M."/>
            <person name="Zwick A."/>
            <person name="Pang H."/>
        </authorList>
    </citation>
    <scope>NUCLEOTIDE SEQUENCE [LARGE SCALE GENOMIC DNA]</scope>
    <source>
        <strain evidence="2">SYSU2018</strain>
    </source>
</reference>
<feature type="coiled-coil region" evidence="1">
    <location>
        <begin position="101"/>
        <end position="135"/>
    </location>
</feature>
<gene>
    <name evidence="2" type="ORF">HHI36_012574</name>
</gene>
<keyword evidence="1" id="KW-0175">Coiled coil</keyword>
<protein>
    <submittedName>
        <fullName evidence="2">Uncharacterized protein</fullName>
    </submittedName>
</protein>
<dbReference type="EMBL" id="JABFTP020000103">
    <property type="protein sequence ID" value="KAL3277224.1"/>
    <property type="molecule type" value="Genomic_DNA"/>
</dbReference>
<dbReference type="Proteomes" id="UP001516400">
    <property type="component" value="Unassembled WGS sequence"/>
</dbReference>
<dbReference type="AlphaFoldDB" id="A0ABD2NF90"/>